<reference evidence="1" key="1">
    <citation type="journal article" date="2019" name="Sci. Rep.">
        <title>Draft genome of Tanacetum cinerariifolium, the natural source of mosquito coil.</title>
        <authorList>
            <person name="Yamashiro T."/>
            <person name="Shiraishi A."/>
            <person name="Satake H."/>
            <person name="Nakayama K."/>
        </authorList>
    </citation>
    <scope>NUCLEOTIDE SEQUENCE</scope>
</reference>
<protein>
    <recommendedName>
        <fullName evidence="2">Gag-Pol polyprotein</fullName>
    </recommendedName>
</protein>
<organism evidence="1">
    <name type="scientific">Tanacetum cinerariifolium</name>
    <name type="common">Dalmatian daisy</name>
    <name type="synonym">Chrysanthemum cinerariifolium</name>
    <dbReference type="NCBI Taxonomy" id="118510"/>
    <lineage>
        <taxon>Eukaryota</taxon>
        <taxon>Viridiplantae</taxon>
        <taxon>Streptophyta</taxon>
        <taxon>Embryophyta</taxon>
        <taxon>Tracheophyta</taxon>
        <taxon>Spermatophyta</taxon>
        <taxon>Magnoliopsida</taxon>
        <taxon>eudicotyledons</taxon>
        <taxon>Gunneridae</taxon>
        <taxon>Pentapetalae</taxon>
        <taxon>asterids</taxon>
        <taxon>campanulids</taxon>
        <taxon>Asterales</taxon>
        <taxon>Asteraceae</taxon>
        <taxon>Asteroideae</taxon>
        <taxon>Anthemideae</taxon>
        <taxon>Anthemidinae</taxon>
        <taxon>Tanacetum</taxon>
    </lineage>
</organism>
<proteinExistence type="predicted"/>
<name>A0A699J7W6_TANCI</name>
<accession>A0A699J7W6</accession>
<dbReference type="EMBL" id="BKCJ010381766">
    <property type="protein sequence ID" value="GFA18243.1"/>
    <property type="molecule type" value="Genomic_DNA"/>
</dbReference>
<comment type="caution">
    <text evidence="1">The sequence shown here is derived from an EMBL/GenBank/DDBJ whole genome shotgun (WGS) entry which is preliminary data.</text>
</comment>
<gene>
    <name evidence="1" type="ORF">Tci_590215</name>
</gene>
<evidence type="ECO:0008006" key="2">
    <source>
        <dbReference type="Google" id="ProtNLM"/>
    </source>
</evidence>
<evidence type="ECO:0000313" key="1">
    <source>
        <dbReference type="EMBL" id="GFA18243.1"/>
    </source>
</evidence>
<sequence>MSTQQDIYAAGFENRPPMLNKDNYVSWYSCLLCYAKSKPNRNLIYNSIMNGLYVRQMILELGNPDREVPVAATFHERTNDELIEKEEIWLRVQQMMTGFDIGIQDKKAKLFNECERFTSTDGESIESYYHHFSKLMNDFKRNKHFPEKITNNLKFLNNLQPE</sequence>
<dbReference type="AlphaFoldDB" id="A0A699J7W6"/>